<gene>
    <name evidence="2" type="ORF">VM1G_10973</name>
</gene>
<dbReference type="InterPro" id="IPR016084">
    <property type="entry name" value="Haem_Oase-like_multi-hlx"/>
</dbReference>
<keyword evidence="3" id="KW-1185">Reference proteome</keyword>
<feature type="region of interest" description="Disordered" evidence="1">
    <location>
        <begin position="45"/>
        <end position="78"/>
    </location>
</feature>
<reference evidence="2" key="1">
    <citation type="submission" date="2014-12" db="EMBL/GenBank/DDBJ databases">
        <title>Genome Sequence of Valsa Canker Pathogens Uncovers a Specific Adaption of Colonization on Woody Bark.</title>
        <authorList>
            <person name="Yin Z."/>
            <person name="Liu H."/>
            <person name="Gao X."/>
            <person name="Li Z."/>
            <person name="Song N."/>
            <person name="Ke X."/>
            <person name="Dai Q."/>
            <person name="Wu Y."/>
            <person name="Sun Y."/>
            <person name="Xu J.-R."/>
            <person name="Kang Z.K."/>
            <person name="Wang L."/>
            <person name="Huang L."/>
        </authorList>
    </citation>
    <scope>NUCLEOTIDE SEQUENCE [LARGE SCALE GENOMIC DNA]</scope>
    <source>
        <strain evidence="2">03-8</strain>
    </source>
</reference>
<dbReference type="AlphaFoldDB" id="A0A194VJ57"/>
<organism evidence="2 3">
    <name type="scientific">Cytospora mali</name>
    <name type="common">Apple Valsa canker fungus</name>
    <name type="synonym">Valsa mali</name>
    <dbReference type="NCBI Taxonomy" id="578113"/>
    <lineage>
        <taxon>Eukaryota</taxon>
        <taxon>Fungi</taxon>
        <taxon>Dikarya</taxon>
        <taxon>Ascomycota</taxon>
        <taxon>Pezizomycotina</taxon>
        <taxon>Sordariomycetes</taxon>
        <taxon>Sordariomycetidae</taxon>
        <taxon>Diaporthales</taxon>
        <taxon>Cytosporaceae</taxon>
        <taxon>Cytospora</taxon>
    </lineage>
</organism>
<dbReference type="EMBL" id="KN796123">
    <property type="protein sequence ID" value="KUI64176.1"/>
    <property type="molecule type" value="Genomic_DNA"/>
</dbReference>
<evidence type="ECO:0000313" key="2">
    <source>
        <dbReference type="EMBL" id="KUI64176.1"/>
    </source>
</evidence>
<dbReference type="OrthoDB" id="37730at2759"/>
<protein>
    <submittedName>
        <fullName evidence="2">Uncharacterized protein</fullName>
    </submittedName>
</protein>
<accession>A0A194VJ57</accession>
<proteinExistence type="predicted"/>
<dbReference type="Proteomes" id="UP000078559">
    <property type="component" value="Unassembled WGS sequence"/>
</dbReference>
<name>A0A194VJ57_CYTMA</name>
<evidence type="ECO:0000256" key="1">
    <source>
        <dbReference type="SAM" id="MobiDB-lite"/>
    </source>
</evidence>
<evidence type="ECO:0000313" key="3">
    <source>
        <dbReference type="Proteomes" id="UP000078559"/>
    </source>
</evidence>
<dbReference type="Gene3D" id="1.20.910.10">
    <property type="entry name" value="Heme oxygenase-like"/>
    <property type="match status" value="1"/>
</dbReference>
<sequence>MATLLLDMTANQIVSPKHQVDFKQRLAPAMSQAARMLGVVSLKADTDRPNLTKNQTPWPRQPSPLLHTSLASTPEDADGGALREEFIPNWGNSEFTAFVDQLGGIIDRAVGETLSVVVGGDVKASLVERT</sequence>